<feature type="domain" description="Copper-binding protein MbnP-like" evidence="2">
    <location>
        <begin position="31"/>
        <end position="227"/>
    </location>
</feature>
<keyword evidence="1" id="KW-0732">Signal</keyword>
<dbReference type="Pfam" id="PF20243">
    <property type="entry name" value="MbnP"/>
    <property type="match status" value="1"/>
</dbReference>
<comment type="caution">
    <text evidence="3">The sequence shown here is derived from an EMBL/GenBank/DDBJ whole genome shotgun (WGS) entry which is preliminary data.</text>
</comment>
<evidence type="ECO:0000259" key="2">
    <source>
        <dbReference type="Pfam" id="PF20243"/>
    </source>
</evidence>
<sequence>MKTFNKIALLSLVILSFVSLSCNNDDSSGSGSVTLEFNNTVGIQPLSLNIGAYVNGSDETYTISELKYILSDVVLVKENGGEFVYPKAASYFLVNEEDSNSKSFTLENVPAGNYTAIKFGFGVDQSNYPLNGIANFVPKAEEAGMLWSWSAGYKFIKFEGSYTPEGGTQDTFLYHVGSHGATLDNYKTITLDLSSANVSDGGNTTIGIEVDISKIFDGTHTMSLANKDDIQVDPVNAPLIAENITTMFSAITILEIN</sequence>
<keyword evidence="4" id="KW-1185">Reference proteome</keyword>
<feature type="signal peptide" evidence="1">
    <location>
        <begin position="1"/>
        <end position="24"/>
    </location>
</feature>
<evidence type="ECO:0000313" key="4">
    <source>
        <dbReference type="Proteomes" id="UP001596978"/>
    </source>
</evidence>
<protein>
    <submittedName>
        <fullName evidence="3">MbnP family protein</fullName>
    </submittedName>
</protein>
<evidence type="ECO:0000256" key="1">
    <source>
        <dbReference type="SAM" id="SignalP"/>
    </source>
</evidence>
<dbReference type="InterPro" id="IPR046863">
    <property type="entry name" value="MbnP-like_dom"/>
</dbReference>
<feature type="chain" id="PRO_5046793397" evidence="1">
    <location>
        <begin position="25"/>
        <end position="257"/>
    </location>
</feature>
<organism evidence="3 4">
    <name type="scientific">Sungkyunkwania multivorans</name>
    <dbReference type="NCBI Taxonomy" id="1173618"/>
    <lineage>
        <taxon>Bacteria</taxon>
        <taxon>Pseudomonadati</taxon>
        <taxon>Bacteroidota</taxon>
        <taxon>Flavobacteriia</taxon>
        <taxon>Flavobacteriales</taxon>
        <taxon>Flavobacteriaceae</taxon>
        <taxon>Sungkyunkwania</taxon>
    </lineage>
</organism>
<dbReference type="PROSITE" id="PS51257">
    <property type="entry name" value="PROKAR_LIPOPROTEIN"/>
    <property type="match status" value="1"/>
</dbReference>
<accession>A0ABW3D0C7</accession>
<gene>
    <name evidence="3" type="ORF">ACFQ1M_14355</name>
</gene>
<dbReference type="Proteomes" id="UP001596978">
    <property type="component" value="Unassembled WGS sequence"/>
</dbReference>
<name>A0ABW3D0C7_9FLAO</name>
<evidence type="ECO:0000313" key="3">
    <source>
        <dbReference type="EMBL" id="MFD0863393.1"/>
    </source>
</evidence>
<dbReference type="RefSeq" id="WP_386409394.1">
    <property type="nucleotide sequence ID" value="NZ_JBHTJH010000017.1"/>
</dbReference>
<dbReference type="EMBL" id="JBHTJH010000017">
    <property type="protein sequence ID" value="MFD0863393.1"/>
    <property type="molecule type" value="Genomic_DNA"/>
</dbReference>
<reference evidence="4" key="1">
    <citation type="journal article" date="2019" name="Int. J. Syst. Evol. Microbiol.">
        <title>The Global Catalogue of Microorganisms (GCM) 10K type strain sequencing project: providing services to taxonomists for standard genome sequencing and annotation.</title>
        <authorList>
            <consortium name="The Broad Institute Genomics Platform"/>
            <consortium name="The Broad Institute Genome Sequencing Center for Infectious Disease"/>
            <person name="Wu L."/>
            <person name="Ma J."/>
        </authorList>
    </citation>
    <scope>NUCLEOTIDE SEQUENCE [LARGE SCALE GENOMIC DNA]</scope>
    <source>
        <strain evidence="4">CCUG 62952</strain>
    </source>
</reference>
<proteinExistence type="predicted"/>